<sequence>MTGTTAENGSSPTMSRRQVNEAFAGILIGMLVGILSTSVVNTSLPRIVSDLHGDQSTLTWIVTGALLTTTVSTPIWGKLADLFNRRRLLQIALAIFIAGSLAAGFAHEPTLMIGARLIQGVGTGGLMALSQVAIADIISPRERGKYMGVLGAVVVTGTAGGPLLGGFVTDTVGWRWNFYLVIPVAVIAMIVIQLKLIVPTRRGATNIDYAGSILLIAAISTLLIWLSLGGKQFAWESLLSWCLGVGAVVLIVVTLIVESKVKNPVLPLHMFRQRTFTLAVVASVSVGIIIYSVSIFLSQYMQLSRGATATGAGLITLPQVACNLIASTVVGALISRTGKWKRWLITGASLLTVGVFLLSTLRVDTPFAVIFLATPLVGLGLGMLMQNLTLVVQNSASVLEIGAASSATTFFRSLGGVLAVTVFGAVLSTRVDTEIEQGLQQADIARSASGLTDGNLPNLPALSDQVRNTVESAYGQGVGEVFLYSVPFAVIALICTIFMPNAVLGTKTGIQQLSDIVLDTASNDLDTVNVPRHSEKLGAEREMALAEYSGSGSDRVTSAASPPNTSSS</sequence>
<feature type="domain" description="Major facilitator superfamily (MFS) profile" evidence="10">
    <location>
        <begin position="22"/>
        <end position="504"/>
    </location>
</feature>
<comment type="subcellular location">
    <subcellularLocation>
        <location evidence="1">Cell membrane</location>
        <topology evidence="1">Multi-pass membrane protein</topology>
    </subcellularLocation>
</comment>
<evidence type="ECO:0000256" key="4">
    <source>
        <dbReference type="ARBA" id="ARBA00022475"/>
    </source>
</evidence>
<feature type="transmembrane region" description="Helical" evidence="9">
    <location>
        <begin position="176"/>
        <end position="197"/>
    </location>
</feature>
<dbReference type="GO" id="GO:0005886">
    <property type="term" value="C:plasma membrane"/>
    <property type="evidence" value="ECO:0007669"/>
    <property type="project" value="UniProtKB-SubCell"/>
</dbReference>
<accession>A0A652YHD3</accession>
<evidence type="ECO:0000256" key="6">
    <source>
        <dbReference type="ARBA" id="ARBA00022989"/>
    </source>
</evidence>
<feature type="region of interest" description="Disordered" evidence="8">
    <location>
        <begin position="546"/>
        <end position="568"/>
    </location>
</feature>
<keyword evidence="7 9" id="KW-0472">Membrane</keyword>
<feature type="transmembrane region" description="Helical" evidence="9">
    <location>
        <begin position="22"/>
        <end position="44"/>
    </location>
</feature>
<dbReference type="Gene3D" id="1.20.1250.20">
    <property type="entry name" value="MFS general substrate transporter like domains"/>
    <property type="match status" value="1"/>
</dbReference>
<dbReference type="SUPFAM" id="SSF103473">
    <property type="entry name" value="MFS general substrate transporter"/>
    <property type="match status" value="1"/>
</dbReference>
<feature type="transmembrane region" description="Helical" evidence="9">
    <location>
        <begin position="343"/>
        <end position="361"/>
    </location>
</feature>
<name>A0A652YHD3_NOCGL</name>
<keyword evidence="5 9" id="KW-0812">Transmembrane</keyword>
<evidence type="ECO:0000256" key="8">
    <source>
        <dbReference type="SAM" id="MobiDB-lite"/>
    </source>
</evidence>
<feature type="transmembrane region" description="Helical" evidence="9">
    <location>
        <begin position="113"/>
        <end position="134"/>
    </location>
</feature>
<gene>
    <name evidence="11" type="ORF">FNL38_11321</name>
</gene>
<dbReference type="PROSITE" id="PS50850">
    <property type="entry name" value="MFS"/>
    <property type="match status" value="1"/>
</dbReference>
<evidence type="ECO:0000256" key="9">
    <source>
        <dbReference type="SAM" id="Phobius"/>
    </source>
</evidence>
<feature type="transmembrane region" description="Helical" evidence="9">
    <location>
        <begin position="278"/>
        <end position="300"/>
    </location>
</feature>
<evidence type="ECO:0000259" key="10">
    <source>
        <dbReference type="PROSITE" id="PS50850"/>
    </source>
</evidence>
<dbReference type="FunFam" id="1.20.1720.10:FF:000004">
    <property type="entry name" value="EmrB/QacA family drug resistance transporter"/>
    <property type="match status" value="1"/>
</dbReference>
<dbReference type="GO" id="GO:0022857">
    <property type="term" value="F:transmembrane transporter activity"/>
    <property type="evidence" value="ECO:0007669"/>
    <property type="project" value="InterPro"/>
</dbReference>
<evidence type="ECO:0000256" key="1">
    <source>
        <dbReference type="ARBA" id="ARBA00004651"/>
    </source>
</evidence>
<keyword evidence="3" id="KW-0813">Transport</keyword>
<reference evidence="11" key="1">
    <citation type="submission" date="2019-07" db="EMBL/GenBank/DDBJ databases">
        <title>Genomic Encyclopedia of Type Strains, Phase IV (KMG-IV): sequencing the most valuable type-strain genomes for metagenomic binning, comparative biology and taxonomic classification.</title>
        <authorList>
            <person name="Goeker M."/>
        </authorList>
    </citation>
    <scope>NUCLEOTIDE SEQUENCE</scope>
    <source>
        <strain evidence="11">DSM 44596</strain>
    </source>
</reference>
<feature type="transmembrane region" description="Helical" evidence="9">
    <location>
        <begin position="209"/>
        <end position="226"/>
    </location>
</feature>
<evidence type="ECO:0000313" key="11">
    <source>
        <dbReference type="EMBL" id="TYQ00655.1"/>
    </source>
</evidence>
<feature type="transmembrane region" description="Helical" evidence="9">
    <location>
        <begin position="146"/>
        <end position="164"/>
    </location>
</feature>
<dbReference type="AlphaFoldDB" id="A0A652YHD3"/>
<feature type="transmembrane region" description="Helical" evidence="9">
    <location>
        <begin position="367"/>
        <end position="388"/>
    </location>
</feature>
<feature type="transmembrane region" description="Helical" evidence="9">
    <location>
        <begin position="312"/>
        <end position="334"/>
    </location>
</feature>
<dbReference type="Gene3D" id="1.20.1720.10">
    <property type="entry name" value="Multidrug resistance protein D"/>
    <property type="match status" value="1"/>
</dbReference>
<dbReference type="Pfam" id="PF07690">
    <property type="entry name" value="MFS_1"/>
    <property type="match status" value="1"/>
</dbReference>
<dbReference type="InterPro" id="IPR036259">
    <property type="entry name" value="MFS_trans_sf"/>
</dbReference>
<comment type="similarity">
    <text evidence="2">Belongs to the major facilitator superfamily. TCR/Tet family.</text>
</comment>
<keyword evidence="4" id="KW-1003">Cell membrane</keyword>
<dbReference type="EMBL" id="VNIQ01000013">
    <property type="protein sequence ID" value="TYQ00655.1"/>
    <property type="molecule type" value="Genomic_DNA"/>
</dbReference>
<feature type="compositionally biased region" description="Low complexity" evidence="8">
    <location>
        <begin position="557"/>
        <end position="568"/>
    </location>
</feature>
<dbReference type="InterPro" id="IPR011701">
    <property type="entry name" value="MFS"/>
</dbReference>
<dbReference type="PANTHER" id="PTHR23501:SF197">
    <property type="entry name" value="COMD"/>
    <property type="match status" value="1"/>
</dbReference>
<evidence type="ECO:0000256" key="2">
    <source>
        <dbReference type="ARBA" id="ARBA00007520"/>
    </source>
</evidence>
<feature type="transmembrane region" description="Helical" evidence="9">
    <location>
        <begin position="56"/>
        <end position="76"/>
    </location>
</feature>
<protein>
    <submittedName>
        <fullName evidence="11">EmrB/QacA subfamily drug resistance transporter</fullName>
    </submittedName>
</protein>
<evidence type="ECO:0000256" key="3">
    <source>
        <dbReference type="ARBA" id="ARBA00022448"/>
    </source>
</evidence>
<feature type="transmembrane region" description="Helical" evidence="9">
    <location>
        <begin position="88"/>
        <end position="107"/>
    </location>
</feature>
<feature type="transmembrane region" description="Helical" evidence="9">
    <location>
        <begin position="409"/>
        <end position="427"/>
    </location>
</feature>
<evidence type="ECO:0000256" key="5">
    <source>
        <dbReference type="ARBA" id="ARBA00022692"/>
    </source>
</evidence>
<keyword evidence="6 9" id="KW-1133">Transmembrane helix</keyword>
<dbReference type="PRINTS" id="PR01036">
    <property type="entry name" value="TCRTETB"/>
</dbReference>
<dbReference type="PANTHER" id="PTHR23501">
    <property type="entry name" value="MAJOR FACILITATOR SUPERFAMILY"/>
    <property type="match status" value="1"/>
</dbReference>
<dbReference type="InterPro" id="IPR020846">
    <property type="entry name" value="MFS_dom"/>
</dbReference>
<proteinExistence type="inferred from homology"/>
<feature type="transmembrane region" description="Helical" evidence="9">
    <location>
        <begin position="481"/>
        <end position="504"/>
    </location>
</feature>
<evidence type="ECO:0000256" key="7">
    <source>
        <dbReference type="ARBA" id="ARBA00023136"/>
    </source>
</evidence>
<feature type="transmembrane region" description="Helical" evidence="9">
    <location>
        <begin position="238"/>
        <end position="257"/>
    </location>
</feature>
<comment type="caution">
    <text evidence="11">The sequence shown here is derived from an EMBL/GenBank/DDBJ whole genome shotgun (WGS) entry which is preliminary data.</text>
</comment>
<organism evidence="11">
    <name type="scientific">Nocardia globerula</name>
    <dbReference type="NCBI Taxonomy" id="1818"/>
    <lineage>
        <taxon>Bacteria</taxon>
        <taxon>Bacillati</taxon>
        <taxon>Actinomycetota</taxon>
        <taxon>Actinomycetes</taxon>
        <taxon>Mycobacteriales</taxon>
        <taxon>Nocardiaceae</taxon>
        <taxon>Nocardia</taxon>
    </lineage>
</organism>